<accession>A0A2P7EDV0</accession>
<keyword evidence="1" id="KW-0812">Transmembrane</keyword>
<gene>
    <name evidence="2" type="ORF">C7K08_08080</name>
</gene>
<comment type="caution">
    <text evidence="2">The sequence shown here is derived from an EMBL/GenBank/DDBJ whole genome shotgun (WGS) entry which is preliminary data.</text>
</comment>
<keyword evidence="1" id="KW-1133">Transmembrane helix</keyword>
<evidence type="ECO:0000313" key="2">
    <source>
        <dbReference type="EMBL" id="PSI01408.1"/>
    </source>
</evidence>
<dbReference type="AlphaFoldDB" id="A0A2P7EDV0"/>
<protein>
    <submittedName>
        <fullName evidence="2">Uncharacterized protein</fullName>
    </submittedName>
</protein>
<dbReference type="EMBL" id="PXVC01000032">
    <property type="protein sequence ID" value="PSI01408.1"/>
    <property type="molecule type" value="Genomic_DNA"/>
</dbReference>
<evidence type="ECO:0000313" key="3">
    <source>
        <dbReference type="Proteomes" id="UP000240206"/>
    </source>
</evidence>
<reference evidence="3" key="1">
    <citation type="submission" date="2018-03" db="EMBL/GenBank/DDBJ databases">
        <title>Ecological and genomic features of two cosmopolitan and abundant freshwater picocyanobacteria.</title>
        <authorList>
            <person name="Cabello-Yeves P.J."/>
            <person name="Picazo A."/>
            <person name="Camacho A."/>
            <person name="Callieri C."/>
            <person name="Rosselli R."/>
            <person name="Roda-Garcia J."/>
            <person name="Coutinho F.H."/>
            <person name="Rodriguez-Valera F."/>
        </authorList>
    </citation>
    <scope>NUCLEOTIDE SEQUENCE [LARGE SCALE GENOMIC DNA]</scope>
    <source>
        <strain evidence="3">Tous</strain>
    </source>
</reference>
<evidence type="ECO:0000256" key="1">
    <source>
        <dbReference type="SAM" id="Phobius"/>
    </source>
</evidence>
<feature type="transmembrane region" description="Helical" evidence="1">
    <location>
        <begin position="34"/>
        <end position="53"/>
    </location>
</feature>
<organism evidence="2 3">
    <name type="scientific">Synechococcus lacustris str. Tous</name>
    <dbReference type="NCBI Taxonomy" id="1910958"/>
    <lineage>
        <taxon>Bacteria</taxon>
        <taxon>Bacillati</taxon>
        <taxon>Cyanobacteriota</taxon>
        <taxon>Cyanophyceae</taxon>
        <taxon>Synechococcales</taxon>
        <taxon>Synechococcaceae</taxon>
        <taxon>Synechococcus</taxon>
    </lineage>
</organism>
<feature type="transmembrane region" description="Helical" evidence="1">
    <location>
        <begin position="12"/>
        <end position="28"/>
    </location>
</feature>
<dbReference type="RefSeq" id="WP_106500133.1">
    <property type="nucleotide sequence ID" value="NZ_PXVC01000032.1"/>
</dbReference>
<proteinExistence type="predicted"/>
<keyword evidence="3" id="KW-1185">Reference proteome</keyword>
<dbReference type="Proteomes" id="UP000240206">
    <property type="component" value="Unassembled WGS sequence"/>
</dbReference>
<keyword evidence="1" id="KW-0472">Membrane</keyword>
<sequence length="63" mass="7438">MNWFHTPLRRELPWLALAAVLLVVLLHANAPELWFWFVLLVLLLIWRGINCWWQANQVDSGEG</sequence>
<name>A0A2P7EDV0_9SYNE</name>